<protein>
    <recommendedName>
        <fullName evidence="3">Lipocalin-like domain-containing protein</fullName>
    </recommendedName>
</protein>
<reference evidence="1 2" key="1">
    <citation type="submission" date="2023-09" db="EMBL/GenBank/DDBJ databases">
        <authorList>
            <person name="Rey-Velasco X."/>
        </authorList>
    </citation>
    <scope>NUCLEOTIDE SEQUENCE [LARGE SCALE GENOMIC DNA]</scope>
    <source>
        <strain evidence="1 2">F388</strain>
    </source>
</reference>
<sequence length="243" mass="26621">MKQFERKTLAFVMLLSIFTSCSDDDDNSNTVISVDDAAELVAASMAVATYGAVSNMDYVSDQIVDILDCDESESEIRSDTETSNNGEITVSYTISESYSLACSGGEETISYNFSADQTTTSNPLDTDHSINGDWLITGAEATSTELIYNGSYSRGGEWTYNNEDNHTDTTNTSFVYNNVKANKDDGIIFDGTSTFLLDGMSTVYEPYNYEGNIVFQENNICIATFSTGEQYEIDLNTGEVTPL</sequence>
<accession>A0ABU3A7V1</accession>
<evidence type="ECO:0008006" key="3">
    <source>
        <dbReference type="Google" id="ProtNLM"/>
    </source>
</evidence>
<gene>
    <name evidence="1" type="ORF">RM706_02890</name>
</gene>
<comment type="caution">
    <text evidence="1">The sequence shown here is derived from an EMBL/GenBank/DDBJ whole genome shotgun (WGS) entry which is preliminary data.</text>
</comment>
<evidence type="ECO:0000313" key="2">
    <source>
        <dbReference type="Proteomes" id="UP001255246"/>
    </source>
</evidence>
<name>A0ABU3A7V1_9FLAO</name>
<dbReference type="Proteomes" id="UP001255246">
    <property type="component" value="Unassembled WGS sequence"/>
</dbReference>
<dbReference type="RefSeq" id="WP_311349518.1">
    <property type="nucleotide sequence ID" value="NZ_JAVRHR010000001.1"/>
</dbReference>
<proteinExistence type="predicted"/>
<organism evidence="1 2">
    <name type="scientific">Croceitalea rosinachiae</name>
    <dbReference type="NCBI Taxonomy" id="3075596"/>
    <lineage>
        <taxon>Bacteria</taxon>
        <taxon>Pseudomonadati</taxon>
        <taxon>Bacteroidota</taxon>
        <taxon>Flavobacteriia</taxon>
        <taxon>Flavobacteriales</taxon>
        <taxon>Flavobacteriaceae</taxon>
        <taxon>Croceitalea</taxon>
    </lineage>
</organism>
<dbReference type="EMBL" id="JAVRHR010000001">
    <property type="protein sequence ID" value="MDT0605955.1"/>
    <property type="molecule type" value="Genomic_DNA"/>
</dbReference>
<evidence type="ECO:0000313" key="1">
    <source>
        <dbReference type="EMBL" id="MDT0605955.1"/>
    </source>
</evidence>
<keyword evidence="2" id="KW-1185">Reference proteome</keyword>
<dbReference type="PROSITE" id="PS51257">
    <property type="entry name" value="PROKAR_LIPOPROTEIN"/>
    <property type="match status" value="1"/>
</dbReference>